<dbReference type="SUPFAM" id="SSF52540">
    <property type="entry name" value="P-loop containing nucleoside triphosphate hydrolases"/>
    <property type="match status" value="1"/>
</dbReference>
<comment type="caution">
    <text evidence="5">The sequence shown here is derived from an EMBL/GenBank/DDBJ whole genome shotgun (WGS) entry which is preliminary data.</text>
</comment>
<organism evidence="5 6">
    <name type="scientific">Heyndrickxia acidicola</name>
    <dbReference type="NCBI Taxonomy" id="209389"/>
    <lineage>
        <taxon>Bacteria</taxon>
        <taxon>Bacillati</taxon>
        <taxon>Bacillota</taxon>
        <taxon>Bacilli</taxon>
        <taxon>Bacillales</taxon>
        <taxon>Bacillaceae</taxon>
        <taxon>Heyndrickxia</taxon>
    </lineage>
</organism>
<dbReference type="PROSITE" id="PS50901">
    <property type="entry name" value="FTSK"/>
    <property type="match status" value="1"/>
</dbReference>
<evidence type="ECO:0000313" key="6">
    <source>
        <dbReference type="Proteomes" id="UP001341444"/>
    </source>
</evidence>
<dbReference type="Proteomes" id="UP001341444">
    <property type="component" value="Unassembled WGS sequence"/>
</dbReference>
<protein>
    <submittedName>
        <fullName evidence="5">FtsK/SpoIIIE domain-containing protein</fullName>
    </submittedName>
</protein>
<accession>A0ABU6MNB3</accession>
<dbReference type="EMBL" id="JARMAB010000041">
    <property type="protein sequence ID" value="MED1205863.1"/>
    <property type="molecule type" value="Genomic_DNA"/>
</dbReference>
<keyword evidence="6" id="KW-1185">Reference proteome</keyword>
<evidence type="ECO:0000313" key="5">
    <source>
        <dbReference type="EMBL" id="MED1205863.1"/>
    </source>
</evidence>
<feature type="domain" description="FtsK" evidence="4">
    <location>
        <begin position="169"/>
        <end position="372"/>
    </location>
</feature>
<evidence type="ECO:0000259" key="4">
    <source>
        <dbReference type="PROSITE" id="PS50901"/>
    </source>
</evidence>
<evidence type="ECO:0000256" key="3">
    <source>
        <dbReference type="PROSITE-ProRule" id="PRU00289"/>
    </source>
</evidence>
<dbReference type="InterPro" id="IPR050206">
    <property type="entry name" value="FtsK/SpoIIIE/SftA"/>
</dbReference>
<dbReference type="Gene3D" id="3.40.50.300">
    <property type="entry name" value="P-loop containing nucleotide triphosphate hydrolases"/>
    <property type="match status" value="1"/>
</dbReference>
<dbReference type="InterPro" id="IPR027417">
    <property type="entry name" value="P-loop_NTPase"/>
</dbReference>
<gene>
    <name evidence="5" type="ORF">P4T90_22780</name>
</gene>
<evidence type="ECO:0000256" key="2">
    <source>
        <dbReference type="ARBA" id="ARBA00022840"/>
    </source>
</evidence>
<name>A0ABU6MNB3_9BACI</name>
<feature type="binding site" evidence="3">
    <location>
        <begin position="187"/>
        <end position="194"/>
    </location>
    <ligand>
        <name>ATP</name>
        <dbReference type="ChEBI" id="CHEBI:30616"/>
    </ligand>
</feature>
<dbReference type="RefSeq" id="WP_066262910.1">
    <property type="nucleotide sequence ID" value="NZ_JARMAB010000041.1"/>
</dbReference>
<dbReference type="PANTHER" id="PTHR22683:SF1">
    <property type="entry name" value="TYPE VII SECRETION SYSTEM PROTEIN ESSC"/>
    <property type="match status" value="1"/>
</dbReference>
<dbReference type="PANTHER" id="PTHR22683">
    <property type="entry name" value="SPORULATION PROTEIN RELATED"/>
    <property type="match status" value="1"/>
</dbReference>
<evidence type="ECO:0000256" key="1">
    <source>
        <dbReference type="ARBA" id="ARBA00022741"/>
    </source>
</evidence>
<dbReference type="InterPro" id="IPR002543">
    <property type="entry name" value="FtsK_dom"/>
</dbReference>
<proteinExistence type="predicted"/>
<reference evidence="5 6" key="1">
    <citation type="submission" date="2023-03" db="EMBL/GenBank/DDBJ databases">
        <title>Bacillus Genome Sequencing.</title>
        <authorList>
            <person name="Dunlap C."/>
        </authorList>
    </citation>
    <scope>NUCLEOTIDE SEQUENCE [LARGE SCALE GENOMIC DNA]</scope>
    <source>
        <strain evidence="5 6">B-23453</strain>
    </source>
</reference>
<dbReference type="Pfam" id="PF01580">
    <property type="entry name" value="FtsK_SpoIIIE"/>
    <property type="match status" value="1"/>
</dbReference>
<keyword evidence="2 3" id="KW-0067">ATP-binding</keyword>
<keyword evidence="1 3" id="KW-0547">Nucleotide-binding</keyword>
<sequence length="449" mass="51161">MIFEALTSAIFGGLALKAHLKKEGIGGNDSQKIQKLFSVSGLNVKDGNQTYTSQLIRKINHDWGTEYKYRIPRGRSFEDYEAKINVLKAGLNTKGYKFNLKQLKDLKFDKNIIENIKDLYVKEMTDNKEIELSWDGMLNIRVYNEPLPTEIPFIKGTGWKVAFGMTREKNKIIYHDFEEFPNFVEGGTARYGKSNLINVIITSLIQQKRNSVKLHLIDLKGGIELCDYANIKQCVNIAYEPEEAYKVLSNAYDEMKKMQTRIRKLGKKKIQDTNIQERHFIIIDEVGELNPEEAVDKKDEKDTAGNIIKMSEKTLKLECKKLMSQIARLGSGLGFRLILATQYPTGDIVPRQCKQNSDAKLCFRVQSGTASKVVLDETGAEDLPPIRGRAIYQMAEKRVIIQVPKIDDKTIQDTIKPHIVKKGVNKIANNKTDGERRKNIAVLERTRLS</sequence>